<protein>
    <recommendedName>
        <fullName evidence="4">Secreted protein</fullName>
    </recommendedName>
</protein>
<gene>
    <name evidence="2" type="primary">Necator_chrIII.g12686</name>
    <name evidence="2" type="ORF">RB195_011919</name>
</gene>
<sequence>MITAFAVFVAVFFNPLLIQGAAVCKDCDSCVGQKAVKNIRSHLQSAKDVLERLDTTKTKFNVGPWISFFQLADLYVGTNKTKKSVCLRNGLQLMHNFLIARWNENETKAERNKKKIAQPAEGENGTKRARRFAWNVESVVKVLLYF</sequence>
<keyword evidence="1" id="KW-0732">Signal</keyword>
<comment type="caution">
    <text evidence="2">The sequence shown here is derived from an EMBL/GenBank/DDBJ whole genome shotgun (WGS) entry which is preliminary data.</text>
</comment>
<feature type="chain" id="PRO_5046184134" description="Secreted protein" evidence="1">
    <location>
        <begin position="21"/>
        <end position="146"/>
    </location>
</feature>
<evidence type="ECO:0008006" key="4">
    <source>
        <dbReference type="Google" id="ProtNLM"/>
    </source>
</evidence>
<evidence type="ECO:0000256" key="1">
    <source>
        <dbReference type="SAM" id="SignalP"/>
    </source>
</evidence>
<evidence type="ECO:0000313" key="2">
    <source>
        <dbReference type="EMBL" id="KAK6745487.1"/>
    </source>
</evidence>
<dbReference type="EMBL" id="JAVFWL010000003">
    <property type="protein sequence ID" value="KAK6745487.1"/>
    <property type="molecule type" value="Genomic_DNA"/>
</dbReference>
<reference evidence="2 3" key="1">
    <citation type="submission" date="2023-08" db="EMBL/GenBank/DDBJ databases">
        <title>A Necator americanus chromosomal reference genome.</title>
        <authorList>
            <person name="Ilik V."/>
            <person name="Petrzelkova K.J."/>
            <person name="Pardy F."/>
            <person name="Fuh T."/>
            <person name="Niatou-Singa F.S."/>
            <person name="Gouil Q."/>
            <person name="Baker L."/>
            <person name="Ritchie M.E."/>
            <person name="Jex A.R."/>
            <person name="Gazzola D."/>
            <person name="Li H."/>
            <person name="Toshio Fujiwara R."/>
            <person name="Zhan B."/>
            <person name="Aroian R.V."/>
            <person name="Pafco B."/>
            <person name="Schwarz E.M."/>
        </authorList>
    </citation>
    <scope>NUCLEOTIDE SEQUENCE [LARGE SCALE GENOMIC DNA]</scope>
    <source>
        <strain evidence="2 3">Aroian</strain>
        <tissue evidence="2">Whole animal</tissue>
    </source>
</reference>
<proteinExistence type="predicted"/>
<keyword evidence="3" id="KW-1185">Reference proteome</keyword>
<organism evidence="2 3">
    <name type="scientific">Necator americanus</name>
    <name type="common">Human hookworm</name>
    <dbReference type="NCBI Taxonomy" id="51031"/>
    <lineage>
        <taxon>Eukaryota</taxon>
        <taxon>Metazoa</taxon>
        <taxon>Ecdysozoa</taxon>
        <taxon>Nematoda</taxon>
        <taxon>Chromadorea</taxon>
        <taxon>Rhabditida</taxon>
        <taxon>Rhabditina</taxon>
        <taxon>Rhabditomorpha</taxon>
        <taxon>Strongyloidea</taxon>
        <taxon>Ancylostomatidae</taxon>
        <taxon>Bunostominae</taxon>
        <taxon>Necator</taxon>
    </lineage>
</organism>
<name>A0ABR1D4M4_NECAM</name>
<accession>A0ABR1D4M4</accession>
<dbReference type="Proteomes" id="UP001303046">
    <property type="component" value="Unassembled WGS sequence"/>
</dbReference>
<feature type="signal peptide" evidence="1">
    <location>
        <begin position="1"/>
        <end position="20"/>
    </location>
</feature>
<evidence type="ECO:0000313" key="3">
    <source>
        <dbReference type="Proteomes" id="UP001303046"/>
    </source>
</evidence>